<gene>
    <name evidence="2" type="ORF">BDV28DRAFT_162506</name>
</gene>
<name>A0A5N6ZEY3_9EURO</name>
<feature type="region of interest" description="Disordered" evidence="1">
    <location>
        <begin position="187"/>
        <end position="320"/>
    </location>
</feature>
<feature type="region of interest" description="Disordered" evidence="1">
    <location>
        <begin position="31"/>
        <end position="107"/>
    </location>
</feature>
<organism evidence="2 3">
    <name type="scientific">Aspergillus coremiiformis</name>
    <dbReference type="NCBI Taxonomy" id="138285"/>
    <lineage>
        <taxon>Eukaryota</taxon>
        <taxon>Fungi</taxon>
        <taxon>Dikarya</taxon>
        <taxon>Ascomycota</taxon>
        <taxon>Pezizomycotina</taxon>
        <taxon>Eurotiomycetes</taxon>
        <taxon>Eurotiomycetidae</taxon>
        <taxon>Eurotiales</taxon>
        <taxon>Aspergillaceae</taxon>
        <taxon>Aspergillus</taxon>
        <taxon>Aspergillus subgen. Circumdati</taxon>
    </lineage>
</organism>
<evidence type="ECO:0000313" key="2">
    <source>
        <dbReference type="EMBL" id="KAE8355753.1"/>
    </source>
</evidence>
<proteinExistence type="predicted"/>
<feature type="compositionally biased region" description="Polar residues" evidence="1">
    <location>
        <begin position="247"/>
        <end position="264"/>
    </location>
</feature>
<evidence type="ECO:0008006" key="4">
    <source>
        <dbReference type="Google" id="ProtNLM"/>
    </source>
</evidence>
<dbReference type="OrthoDB" id="4966at2759"/>
<evidence type="ECO:0000313" key="3">
    <source>
        <dbReference type="Proteomes" id="UP000327118"/>
    </source>
</evidence>
<dbReference type="Proteomes" id="UP000327118">
    <property type="component" value="Unassembled WGS sequence"/>
</dbReference>
<feature type="compositionally biased region" description="Polar residues" evidence="1">
    <location>
        <begin position="65"/>
        <end position="88"/>
    </location>
</feature>
<dbReference type="EMBL" id="ML739047">
    <property type="protein sequence ID" value="KAE8355753.1"/>
    <property type="molecule type" value="Genomic_DNA"/>
</dbReference>
<feature type="compositionally biased region" description="Basic and acidic residues" evidence="1">
    <location>
        <begin position="270"/>
        <end position="284"/>
    </location>
</feature>
<keyword evidence="3" id="KW-1185">Reference proteome</keyword>
<reference evidence="3" key="1">
    <citation type="submission" date="2019-04" db="EMBL/GenBank/DDBJ databases">
        <title>Friends and foes A comparative genomics studyof 23 Aspergillus species from section Flavi.</title>
        <authorList>
            <consortium name="DOE Joint Genome Institute"/>
            <person name="Kjaerbolling I."/>
            <person name="Vesth T."/>
            <person name="Frisvad J.C."/>
            <person name="Nybo J.L."/>
            <person name="Theobald S."/>
            <person name="Kildgaard S."/>
            <person name="Isbrandt T."/>
            <person name="Kuo A."/>
            <person name="Sato A."/>
            <person name="Lyhne E.K."/>
            <person name="Kogle M.E."/>
            <person name="Wiebenga A."/>
            <person name="Kun R.S."/>
            <person name="Lubbers R.J."/>
            <person name="Makela M.R."/>
            <person name="Barry K."/>
            <person name="Chovatia M."/>
            <person name="Clum A."/>
            <person name="Daum C."/>
            <person name="Haridas S."/>
            <person name="He G."/>
            <person name="LaButti K."/>
            <person name="Lipzen A."/>
            <person name="Mondo S."/>
            <person name="Riley R."/>
            <person name="Salamov A."/>
            <person name="Simmons B.A."/>
            <person name="Magnuson J.K."/>
            <person name="Henrissat B."/>
            <person name="Mortensen U.H."/>
            <person name="Larsen T.O."/>
            <person name="Devries R.P."/>
            <person name="Grigoriev I.V."/>
            <person name="Machida M."/>
            <person name="Baker S.E."/>
            <person name="Andersen M.R."/>
        </authorList>
    </citation>
    <scope>NUCLEOTIDE SEQUENCE [LARGE SCALE GENOMIC DNA]</scope>
    <source>
        <strain evidence="3">CBS 553.77</strain>
    </source>
</reference>
<accession>A0A5N6ZEY3</accession>
<feature type="region of interest" description="Disordered" evidence="1">
    <location>
        <begin position="132"/>
        <end position="151"/>
    </location>
</feature>
<feature type="compositionally biased region" description="Polar residues" evidence="1">
    <location>
        <begin position="311"/>
        <end position="320"/>
    </location>
</feature>
<evidence type="ECO:0000256" key="1">
    <source>
        <dbReference type="SAM" id="MobiDB-lite"/>
    </source>
</evidence>
<sequence>MPAVDRKELNNMEALDDRDIRAAQALIALAETARTQSPHRGQPSIAPRRGSRQESLVVIDPPRGDQSTGDSTTSIQSPGLTSTQSAGRSSFAPRPMSAQTSMRSRAGPSKALQDYLLRQQLLAGIAPENMIGVRDTRPGHSQEGVVNNPNNPSLVQITNDGIVIPYIPPAQFTGVLHPLPVRPTQISPAPVPLPRGQPVPRRGSNAAVGLRTQSASEIRTDASRGRVPVSREGSTGLSRRQSRPHATDSTHQGAEGGRTQNTEARPSGQRNDRYAPSDQQDRPQPRIQLFPTLSRGSISPMPLNSAAVPQGTGNEASMTATPPHNGFDIILAFTYHQSLALEFTTYLDVRDLITLFSISKTFNQFVKRRCSDIIKRQAMQKAPESAWIFPFRCYPSLCINNRNARQRLVPAGRIGGENNLTPSFRWLQMIIYRETTVRNIMSRMARANHGLPIECGSAIKKIWFLMDIPDNKRRIWTVENRNLWENIDILSGLYFLTQFSLLSNNQLSVVSGRLYRLLMAQPTLTMLWDVVNGTAIRHELDALKAFVRWAYTPLPHERDLDVYGVPARDVGALKYEGYGRNERTVMFYRPDMLMLHEMARRNLEASYMYSHTSTQSNSAPYHSRATRAMALWDEEMRREANAHRADWQTWVSLE</sequence>
<protein>
    <recommendedName>
        <fullName evidence="4">F-box domain-containing protein</fullName>
    </recommendedName>
</protein>
<dbReference type="AlphaFoldDB" id="A0A5N6ZEY3"/>